<feature type="compositionally biased region" description="Basic residues" evidence="1">
    <location>
        <begin position="75"/>
        <end position="96"/>
    </location>
</feature>
<organism evidence="2">
    <name type="scientific">uncultured Quadrisphaera sp</name>
    <dbReference type="NCBI Taxonomy" id="904978"/>
    <lineage>
        <taxon>Bacteria</taxon>
        <taxon>Bacillati</taxon>
        <taxon>Actinomycetota</taxon>
        <taxon>Actinomycetes</taxon>
        <taxon>Kineosporiales</taxon>
        <taxon>Kineosporiaceae</taxon>
        <taxon>Quadrisphaera</taxon>
        <taxon>environmental samples</taxon>
    </lineage>
</organism>
<dbReference type="AlphaFoldDB" id="A0A6J4Q4H1"/>
<feature type="compositionally biased region" description="Basic residues" evidence="1">
    <location>
        <begin position="207"/>
        <end position="216"/>
    </location>
</feature>
<evidence type="ECO:0000256" key="1">
    <source>
        <dbReference type="SAM" id="MobiDB-lite"/>
    </source>
</evidence>
<feature type="compositionally biased region" description="Basic and acidic residues" evidence="1">
    <location>
        <begin position="303"/>
        <end position="312"/>
    </location>
</feature>
<feature type="compositionally biased region" description="Gly residues" evidence="1">
    <location>
        <begin position="403"/>
        <end position="415"/>
    </location>
</feature>
<protein>
    <submittedName>
        <fullName evidence="2">NAD(P)H quinone reductase LpdA</fullName>
        <ecNumber evidence="2">1.6.5.2</ecNumber>
    </submittedName>
</protein>
<feature type="compositionally biased region" description="Basic residues" evidence="1">
    <location>
        <begin position="245"/>
        <end position="255"/>
    </location>
</feature>
<name>A0A6J4Q4H1_9ACTN</name>
<dbReference type="GO" id="GO:0003955">
    <property type="term" value="F:NAD(P)H dehydrogenase (quinone) activity"/>
    <property type="evidence" value="ECO:0007669"/>
    <property type="project" value="UniProtKB-EC"/>
</dbReference>
<reference evidence="2" key="1">
    <citation type="submission" date="2020-02" db="EMBL/GenBank/DDBJ databases">
        <authorList>
            <person name="Meier V. D."/>
        </authorList>
    </citation>
    <scope>NUCLEOTIDE SEQUENCE</scope>
    <source>
        <strain evidence="2">AVDCRST_MAG35</strain>
    </source>
</reference>
<feature type="compositionally biased region" description="Basic and acidic residues" evidence="1">
    <location>
        <begin position="380"/>
        <end position="402"/>
    </location>
</feature>
<feature type="compositionally biased region" description="Low complexity" evidence="1">
    <location>
        <begin position="481"/>
        <end position="503"/>
    </location>
</feature>
<sequence>ERTHAPRRGRRRRPGRLRGRPGRPAARRRRHRGRAHRARRLHGAHRRRPVQDPDRHGGADGPGLRLRGAGAALPRGRRRPRDVGHRRGGGRHRRPRAGQPAGARPGREAVERHRRPARGGGHPRAPRHRAAQGPGRGGRRHRRDQRRARGRRGRRHGGRRARVVVRRGGAGGRRRAPLHRLLPADASRCAAGRRADPDLEAAVPAHRAARAAHRRRLGGDGGGVRQRLRRAGLGRGARLQPRPGAARRGRRRRRGDRAGLPPPRHGGALALAGGLGAPGGRGDQRGRRGGPGGRARGVGLALPDRRGLDPQHRRPRPGGGRRGADRQRARRGRPGLAHLGAGGVRGGRLHGRAPAGVGGGDAGAHGDVARAGRRRLAVEAAHRGGERVHLPGDRDRGLDPGADRGGGGAGRGGEAAAGRQRAGEDAGDQRRVREAVLAHRLGHGDRRGGGGAAGERADLPDHAGRGAPAERRPGGARDHGVPVAVRLGGRGGAAAAHQARPEL</sequence>
<feature type="compositionally biased region" description="Basic residues" evidence="1">
    <location>
        <begin position="1"/>
        <end position="48"/>
    </location>
</feature>
<proteinExistence type="predicted"/>
<feature type="non-terminal residue" evidence="2">
    <location>
        <position position="503"/>
    </location>
</feature>
<feature type="compositionally biased region" description="Basic and acidic residues" evidence="1">
    <location>
        <begin position="49"/>
        <end position="58"/>
    </location>
</feature>
<dbReference type="EC" id="1.6.5.2" evidence="2"/>
<dbReference type="EMBL" id="CADCUY010000542">
    <property type="protein sequence ID" value="CAA9433086.1"/>
    <property type="molecule type" value="Genomic_DNA"/>
</dbReference>
<feature type="compositionally biased region" description="Basic residues" evidence="1">
    <location>
        <begin position="137"/>
        <end position="165"/>
    </location>
</feature>
<feature type="non-terminal residue" evidence="2">
    <location>
        <position position="1"/>
    </location>
</feature>
<feature type="region of interest" description="Disordered" evidence="1">
    <location>
        <begin position="380"/>
        <end position="503"/>
    </location>
</feature>
<feature type="compositionally biased region" description="Low complexity" evidence="1">
    <location>
        <begin position="62"/>
        <end position="74"/>
    </location>
</feature>
<keyword evidence="2" id="KW-0560">Oxidoreductase</keyword>
<feature type="region of interest" description="Disordered" evidence="1">
    <location>
        <begin position="189"/>
        <end position="366"/>
    </location>
</feature>
<evidence type="ECO:0000313" key="2">
    <source>
        <dbReference type="EMBL" id="CAA9433086.1"/>
    </source>
</evidence>
<accession>A0A6J4Q4H1</accession>
<feature type="compositionally biased region" description="Basic and acidic residues" evidence="1">
    <location>
        <begin position="455"/>
        <end position="480"/>
    </location>
</feature>
<gene>
    <name evidence="2" type="ORF">AVDCRST_MAG35-2739</name>
</gene>
<feature type="compositionally biased region" description="Basic and acidic residues" evidence="1">
    <location>
        <begin position="421"/>
        <end position="448"/>
    </location>
</feature>
<feature type="region of interest" description="Disordered" evidence="1">
    <location>
        <begin position="1"/>
        <end position="177"/>
    </location>
</feature>